<dbReference type="RefSeq" id="XP_007512834.1">
    <property type="nucleotide sequence ID" value="XM_007512772.1"/>
</dbReference>
<dbReference type="InterPro" id="IPR006439">
    <property type="entry name" value="HAD-SF_hydro_IA"/>
</dbReference>
<keyword evidence="5" id="KW-1185">Reference proteome</keyword>
<protein>
    <submittedName>
        <fullName evidence="4">N-acylneuraminate-9-phosphatase</fullName>
    </submittedName>
</protein>
<dbReference type="Gene3D" id="3.40.50.1000">
    <property type="entry name" value="HAD superfamily/HAD-like"/>
    <property type="match status" value="1"/>
</dbReference>
<sequence length="250" mass="28231">MSTLKAVFFDLDDTLVPTSVYDVRAYADVKTSVLAWVGEEKFQSLDVDKLVADFKEKFVKAPWDPEYKTDVFTWRSRVWEHALKLQNVENAEEVGVKCQKCFDDNRMGTFPLHDCVKELSEYINSKGLEMCIITNGHHRVQRDKLEACSAYTLFENIIVGGEEVLAGRKEKPDRGIFMKACKYVGCLPSEAIHVGDSLGADIQGGINAELLATVFINVKSRDASTFQPMPTYTIKHIAELKEIIDKLLVE</sequence>
<dbReference type="PANTHER" id="PTHR46470">
    <property type="entry name" value="N-ACYLNEURAMINATE-9-PHOSPHATASE"/>
    <property type="match status" value="1"/>
</dbReference>
<comment type="cofactor">
    <cofactor evidence="1">
        <name>Mg(2+)</name>
        <dbReference type="ChEBI" id="CHEBI:18420"/>
    </cofactor>
</comment>
<dbReference type="GeneID" id="19015493"/>
<keyword evidence="2" id="KW-0378">Hydrolase</keyword>
<dbReference type="KEGG" id="bpg:Bathy06g05120"/>
<dbReference type="Proteomes" id="UP000198341">
    <property type="component" value="Chromosome 6"/>
</dbReference>
<dbReference type="PANTHER" id="PTHR46470:SF3">
    <property type="entry name" value="N-ACYLNEURAMINATE-9-PHOSPHATASE"/>
    <property type="match status" value="1"/>
</dbReference>
<proteinExistence type="predicted"/>
<dbReference type="Gene3D" id="1.20.120.710">
    <property type="entry name" value="Haloacid dehalogenase hydrolase-like domain"/>
    <property type="match status" value="1"/>
</dbReference>
<dbReference type="EMBL" id="FO082273">
    <property type="protein sequence ID" value="CCO17434.1"/>
    <property type="molecule type" value="Genomic_DNA"/>
</dbReference>
<dbReference type="GO" id="GO:0050124">
    <property type="term" value="F:N-acylneuraminate-9-phosphatase activity"/>
    <property type="evidence" value="ECO:0007669"/>
    <property type="project" value="TreeGrafter"/>
</dbReference>
<keyword evidence="3" id="KW-0460">Magnesium</keyword>
<dbReference type="SFLD" id="SFLDS00003">
    <property type="entry name" value="Haloacid_Dehalogenase"/>
    <property type="match status" value="1"/>
</dbReference>
<dbReference type="OrthoDB" id="1694274at2759"/>
<name>K8EHH1_9CHLO</name>
<evidence type="ECO:0000256" key="2">
    <source>
        <dbReference type="ARBA" id="ARBA00022801"/>
    </source>
</evidence>
<accession>K8EHH1</accession>
<dbReference type="SFLD" id="SFLDG01129">
    <property type="entry name" value="C1.5:_HAD__Beta-PGM__Phosphata"/>
    <property type="match status" value="1"/>
</dbReference>
<evidence type="ECO:0000313" key="5">
    <source>
        <dbReference type="Proteomes" id="UP000198341"/>
    </source>
</evidence>
<dbReference type="SUPFAM" id="SSF56784">
    <property type="entry name" value="HAD-like"/>
    <property type="match status" value="1"/>
</dbReference>
<dbReference type="InterPro" id="IPR051400">
    <property type="entry name" value="HAD-like_hydrolase"/>
</dbReference>
<dbReference type="AlphaFoldDB" id="K8EHH1"/>
<dbReference type="NCBIfam" id="TIGR01549">
    <property type="entry name" value="HAD-SF-IA-v1"/>
    <property type="match status" value="1"/>
</dbReference>
<dbReference type="InterPro" id="IPR023214">
    <property type="entry name" value="HAD_sf"/>
</dbReference>
<dbReference type="GO" id="GO:0046380">
    <property type="term" value="P:N-acetylneuraminate biosynthetic process"/>
    <property type="evidence" value="ECO:0007669"/>
    <property type="project" value="TreeGrafter"/>
</dbReference>
<evidence type="ECO:0000313" key="4">
    <source>
        <dbReference type="EMBL" id="CCO17434.1"/>
    </source>
</evidence>
<reference evidence="4 5" key="1">
    <citation type="submission" date="2011-10" db="EMBL/GenBank/DDBJ databases">
        <authorList>
            <person name="Genoscope - CEA"/>
        </authorList>
    </citation>
    <scope>NUCLEOTIDE SEQUENCE [LARGE SCALE GENOMIC DNA]</scope>
    <source>
        <strain evidence="4 5">RCC 1105</strain>
    </source>
</reference>
<gene>
    <name evidence="4" type="ORF">Bathy06g05120</name>
</gene>
<evidence type="ECO:0000256" key="3">
    <source>
        <dbReference type="ARBA" id="ARBA00022842"/>
    </source>
</evidence>
<organism evidence="4 5">
    <name type="scientific">Bathycoccus prasinos</name>
    <dbReference type="NCBI Taxonomy" id="41875"/>
    <lineage>
        <taxon>Eukaryota</taxon>
        <taxon>Viridiplantae</taxon>
        <taxon>Chlorophyta</taxon>
        <taxon>Mamiellophyceae</taxon>
        <taxon>Mamiellales</taxon>
        <taxon>Bathycoccaceae</taxon>
        <taxon>Bathycoccus</taxon>
    </lineage>
</organism>
<dbReference type="InterPro" id="IPR036412">
    <property type="entry name" value="HAD-like_sf"/>
</dbReference>
<dbReference type="Pfam" id="PF00702">
    <property type="entry name" value="Hydrolase"/>
    <property type="match status" value="1"/>
</dbReference>
<dbReference type="eggNOG" id="KOG3085">
    <property type="taxonomic scope" value="Eukaryota"/>
</dbReference>
<evidence type="ECO:0000256" key="1">
    <source>
        <dbReference type="ARBA" id="ARBA00001946"/>
    </source>
</evidence>
<dbReference type="STRING" id="41875.K8EHH1"/>